<sequence>MATSALTAASVTWKDVIANSDASKAMVTLDSSRNAITVSGAVQGAGGASDNFINGLAIAGRHPVTLSGSGTVTVTGAITAKSNTIIDGITVTGNTSISGGTITIQGGGTLIARSVTSNIVFGSTTSTVPNTLQLDSTSVTPTSVTNLSPDDEIDFVGNTSDTSVIWTKNSNDSYSLKGSAGDMLISSVSFAKKADGTSYTPDDFRSTTTIVAYNGSTPTNITFGCFLAGSMIETPEGDVPVESLKRGDQIMTYVEESPVNRPVIWAGRQHVTVRNGLPDDEAGYPVRIIKDAIADGVPYKDMLITGDHCLFFDGAFIPVRMLVNGRSIFFDRRLSSYTYYHVETPQHAVIRADGALTESYLDTGNRNKFIQDSKVIKIHGHVKSEKKDAKAPGPVASATAESLFVTLQARALARGVPFTVSDVALRDDPDLRLVTSKGQVIRTMRVKGDKYLFMIPPGVKSVRILSRTRRPCDGPGPFVNDHRHLGVLVGSISLQSVKKNIEITSHLTTVDADGWSVQENLPCRWTTGSAILPLPLHVGDQCSILTLQILACGPSGSMPEQAGVLSVRSV</sequence>
<dbReference type="InterPro" id="IPR028992">
    <property type="entry name" value="Hedgehog/Intein_dom"/>
</dbReference>
<name>A0ABQ0PXD1_9PROT</name>
<evidence type="ECO:0000313" key="3">
    <source>
        <dbReference type="Proteomes" id="UP001065047"/>
    </source>
</evidence>
<protein>
    <recommendedName>
        <fullName evidence="1">Hedgehog/Intein (Hint) domain-containing protein</fullName>
    </recommendedName>
</protein>
<reference evidence="2" key="1">
    <citation type="submission" date="2013-04" db="EMBL/GenBank/DDBJ databases">
        <title>The genome sequencing project of 58 acetic acid bacteria.</title>
        <authorList>
            <person name="Okamoto-Kainuma A."/>
            <person name="Ishikawa M."/>
            <person name="Umino S."/>
            <person name="Koizumi Y."/>
            <person name="Shiwa Y."/>
            <person name="Yoshikawa H."/>
            <person name="Matsutani M."/>
            <person name="Matsushita K."/>
        </authorList>
    </citation>
    <scope>NUCLEOTIDE SEQUENCE</scope>
    <source>
        <strain evidence="2">DSM 14337</strain>
    </source>
</reference>
<evidence type="ECO:0000259" key="1">
    <source>
        <dbReference type="Pfam" id="PF13403"/>
    </source>
</evidence>
<dbReference type="Gene3D" id="2.170.16.10">
    <property type="entry name" value="Hedgehog/Intein (Hint) domain"/>
    <property type="match status" value="1"/>
</dbReference>
<dbReference type="Proteomes" id="UP001065047">
    <property type="component" value="Unassembled WGS sequence"/>
</dbReference>
<dbReference type="InterPro" id="IPR036844">
    <property type="entry name" value="Hint_dom_sf"/>
</dbReference>
<dbReference type="RefSeq" id="WP_167375196.1">
    <property type="nucleotide sequence ID" value="NZ_BAPF01000038.1"/>
</dbReference>
<dbReference type="GeneID" id="29558394"/>
<evidence type="ECO:0000313" key="2">
    <source>
        <dbReference type="EMBL" id="GBQ83983.1"/>
    </source>
</evidence>
<feature type="domain" description="Hedgehog/Intein (Hint)" evidence="1">
    <location>
        <begin position="225"/>
        <end position="363"/>
    </location>
</feature>
<organism evidence="2 3">
    <name type="scientific">Acetobacter malorum DSM 14337</name>
    <dbReference type="NCBI Taxonomy" id="1307910"/>
    <lineage>
        <taxon>Bacteria</taxon>
        <taxon>Pseudomonadati</taxon>
        <taxon>Pseudomonadota</taxon>
        <taxon>Alphaproteobacteria</taxon>
        <taxon>Acetobacterales</taxon>
        <taxon>Acetobacteraceae</taxon>
        <taxon>Acetobacter</taxon>
    </lineage>
</organism>
<proteinExistence type="predicted"/>
<dbReference type="SUPFAM" id="SSF51294">
    <property type="entry name" value="Hedgehog/intein (Hint) domain"/>
    <property type="match status" value="1"/>
</dbReference>
<dbReference type="Pfam" id="PF13403">
    <property type="entry name" value="Hint_2"/>
    <property type="match status" value="1"/>
</dbReference>
<gene>
    <name evidence="2" type="ORF">AA14337_2732</name>
</gene>
<accession>A0ABQ0PXD1</accession>
<dbReference type="EMBL" id="BAPF01000038">
    <property type="protein sequence ID" value="GBQ83983.1"/>
    <property type="molecule type" value="Genomic_DNA"/>
</dbReference>
<comment type="caution">
    <text evidence="2">The sequence shown here is derived from an EMBL/GenBank/DDBJ whole genome shotgun (WGS) entry which is preliminary data.</text>
</comment>
<keyword evidence="3" id="KW-1185">Reference proteome</keyword>